<name>A0A2G9TU13_TELCI</name>
<feature type="non-terminal residue" evidence="6">
    <location>
        <position position="92"/>
    </location>
</feature>
<comment type="similarity">
    <text evidence="1">Belongs to the eukaryotic ribosomal protein eL34 family.</text>
</comment>
<organism evidence="6 7">
    <name type="scientific">Teladorsagia circumcincta</name>
    <name type="common">Brown stomach worm</name>
    <name type="synonym">Ostertagia circumcincta</name>
    <dbReference type="NCBI Taxonomy" id="45464"/>
    <lineage>
        <taxon>Eukaryota</taxon>
        <taxon>Metazoa</taxon>
        <taxon>Ecdysozoa</taxon>
        <taxon>Nematoda</taxon>
        <taxon>Chromadorea</taxon>
        <taxon>Rhabditida</taxon>
        <taxon>Rhabditina</taxon>
        <taxon>Rhabditomorpha</taxon>
        <taxon>Strongyloidea</taxon>
        <taxon>Trichostrongylidae</taxon>
        <taxon>Teladorsagia</taxon>
    </lineage>
</organism>
<dbReference type="GO" id="GO:1990904">
    <property type="term" value="C:ribonucleoprotein complex"/>
    <property type="evidence" value="ECO:0007669"/>
    <property type="project" value="UniProtKB-KW"/>
</dbReference>
<dbReference type="Proteomes" id="UP000230423">
    <property type="component" value="Unassembled WGS sequence"/>
</dbReference>
<accession>A0A2G9TU13</accession>
<dbReference type="AlphaFoldDB" id="A0A2G9TU13"/>
<keyword evidence="2 6" id="KW-0689">Ribosomal protein</keyword>
<proteinExistence type="inferred from homology"/>
<protein>
    <recommendedName>
        <fullName evidence="4">Large ribosomal subunit protein eL34</fullName>
    </recommendedName>
    <alternativeName>
        <fullName evidence="5">60S ribosomal protein L34</fullName>
    </alternativeName>
</protein>
<gene>
    <name evidence="6" type="ORF">TELCIR_17529</name>
</gene>
<dbReference type="Pfam" id="PF01199">
    <property type="entry name" value="Ribosomal_L34e"/>
    <property type="match status" value="1"/>
</dbReference>
<keyword evidence="7" id="KW-1185">Reference proteome</keyword>
<dbReference type="GO" id="GO:0005840">
    <property type="term" value="C:ribosome"/>
    <property type="evidence" value="ECO:0007669"/>
    <property type="project" value="UniProtKB-KW"/>
</dbReference>
<keyword evidence="3" id="KW-0687">Ribonucleoprotein</keyword>
<evidence type="ECO:0000256" key="2">
    <source>
        <dbReference type="ARBA" id="ARBA00022980"/>
    </source>
</evidence>
<evidence type="ECO:0000256" key="1">
    <source>
        <dbReference type="ARBA" id="ARBA00009875"/>
    </source>
</evidence>
<dbReference type="GO" id="GO:0003735">
    <property type="term" value="F:structural constituent of ribosome"/>
    <property type="evidence" value="ECO:0007669"/>
    <property type="project" value="InterPro"/>
</dbReference>
<dbReference type="InterPro" id="IPR038562">
    <property type="entry name" value="Ribosomal_eL34_C_sf"/>
</dbReference>
<dbReference type="InterPro" id="IPR008195">
    <property type="entry name" value="Ribosomal_eL34"/>
</dbReference>
<evidence type="ECO:0000313" key="7">
    <source>
        <dbReference type="Proteomes" id="UP000230423"/>
    </source>
</evidence>
<reference evidence="6 7" key="1">
    <citation type="submission" date="2015-09" db="EMBL/GenBank/DDBJ databases">
        <title>Draft genome of the parasitic nematode Teladorsagia circumcincta isolate WARC Sus (inbred).</title>
        <authorList>
            <person name="Mitreva M."/>
        </authorList>
    </citation>
    <scope>NUCLEOTIDE SEQUENCE [LARGE SCALE GENOMIC DNA]</scope>
    <source>
        <strain evidence="6 7">S</strain>
    </source>
</reference>
<evidence type="ECO:0000256" key="4">
    <source>
        <dbReference type="ARBA" id="ARBA00035227"/>
    </source>
</evidence>
<sequence>LIESKNITPARPRELARLKKNQRTVSRTYGGCLSPNAVKERIIRSFLLEEQKIVSKVSRNCLFLCGWPEMLYQNSLASAEKRLNKDPRHYTR</sequence>
<dbReference type="Gene3D" id="6.20.340.10">
    <property type="match status" value="1"/>
</dbReference>
<feature type="non-terminal residue" evidence="6">
    <location>
        <position position="1"/>
    </location>
</feature>
<evidence type="ECO:0000256" key="5">
    <source>
        <dbReference type="ARBA" id="ARBA00035333"/>
    </source>
</evidence>
<evidence type="ECO:0000256" key="3">
    <source>
        <dbReference type="ARBA" id="ARBA00023274"/>
    </source>
</evidence>
<dbReference type="EMBL" id="KZ354470">
    <property type="protein sequence ID" value="PIO60962.1"/>
    <property type="molecule type" value="Genomic_DNA"/>
</dbReference>
<dbReference type="PANTHER" id="PTHR10759">
    <property type="entry name" value="60S RIBOSOMAL PROTEIN L34"/>
    <property type="match status" value="1"/>
</dbReference>
<dbReference type="GO" id="GO:0006412">
    <property type="term" value="P:translation"/>
    <property type="evidence" value="ECO:0007669"/>
    <property type="project" value="InterPro"/>
</dbReference>
<evidence type="ECO:0000313" key="6">
    <source>
        <dbReference type="EMBL" id="PIO60962.1"/>
    </source>
</evidence>
<dbReference type="OrthoDB" id="277449at2759"/>